<dbReference type="AlphaFoldDB" id="A0A158Q539"/>
<evidence type="ECO:0000256" key="2">
    <source>
        <dbReference type="ARBA" id="ARBA00022598"/>
    </source>
</evidence>
<evidence type="ECO:0000256" key="11">
    <source>
        <dbReference type="ARBA" id="ARBA00024565"/>
    </source>
</evidence>
<comment type="similarity">
    <text evidence="1 13">Belongs to the ATP-dependent AMP-binding enzyme family.</text>
</comment>
<evidence type="ECO:0000256" key="10">
    <source>
        <dbReference type="ARBA" id="ARBA00024548"/>
    </source>
</evidence>
<dbReference type="STRING" id="318479.A0A158Q539"/>
<dbReference type="Proteomes" id="UP000274756">
    <property type="component" value="Unassembled WGS sequence"/>
</dbReference>
<keyword evidence="4 13" id="KW-0276">Fatty acid metabolism</keyword>
<dbReference type="InterPro" id="IPR000873">
    <property type="entry name" value="AMP-dep_synth/lig_dom"/>
</dbReference>
<dbReference type="Proteomes" id="UP000038040">
    <property type="component" value="Unplaced"/>
</dbReference>
<proteinExistence type="inferred from homology"/>
<evidence type="ECO:0000256" key="4">
    <source>
        <dbReference type="ARBA" id="ARBA00022832"/>
    </source>
</evidence>
<evidence type="ECO:0000313" key="15">
    <source>
        <dbReference type="EMBL" id="VDN59562.1"/>
    </source>
</evidence>
<evidence type="ECO:0000256" key="3">
    <source>
        <dbReference type="ARBA" id="ARBA00022741"/>
    </source>
</evidence>
<organism evidence="16 18">
    <name type="scientific">Dracunculus medinensis</name>
    <name type="common">Guinea worm</name>
    <dbReference type="NCBI Taxonomy" id="318479"/>
    <lineage>
        <taxon>Eukaryota</taxon>
        <taxon>Metazoa</taxon>
        <taxon>Ecdysozoa</taxon>
        <taxon>Nematoda</taxon>
        <taxon>Chromadorea</taxon>
        <taxon>Rhabditida</taxon>
        <taxon>Spirurina</taxon>
        <taxon>Dracunculoidea</taxon>
        <taxon>Dracunculidae</taxon>
        <taxon>Dracunculus</taxon>
    </lineage>
</organism>
<dbReference type="InterPro" id="IPR020845">
    <property type="entry name" value="AMP-binding_CS"/>
</dbReference>
<reference evidence="18" key="1">
    <citation type="submission" date="2016-04" db="UniProtKB">
        <authorList>
            <consortium name="WormBaseParasite"/>
        </authorList>
    </citation>
    <scope>IDENTIFICATION</scope>
</reference>
<feature type="domain" description="AMP-dependent synthetase/ligase" evidence="14">
    <location>
        <begin position="55"/>
        <end position="462"/>
    </location>
</feature>
<dbReference type="SUPFAM" id="SSF56801">
    <property type="entry name" value="Acetyl-CoA synthetase-like"/>
    <property type="match status" value="1"/>
</dbReference>
<evidence type="ECO:0000256" key="5">
    <source>
        <dbReference type="ARBA" id="ARBA00022840"/>
    </source>
</evidence>
<dbReference type="WBParaSite" id="DME_0000642401-mRNA-1">
    <property type="protein sequence ID" value="DME_0000642401-mRNA-1"/>
    <property type="gene ID" value="DME_0000642401"/>
</dbReference>
<dbReference type="OrthoDB" id="1700726at2759"/>
<dbReference type="PANTHER" id="PTHR43272">
    <property type="entry name" value="LONG-CHAIN-FATTY-ACID--COA LIGASE"/>
    <property type="match status" value="1"/>
</dbReference>
<dbReference type="GO" id="GO:0005524">
    <property type="term" value="F:ATP binding"/>
    <property type="evidence" value="ECO:0007669"/>
    <property type="project" value="UniProtKB-KW"/>
</dbReference>
<dbReference type="PROSITE" id="PS00455">
    <property type="entry name" value="AMP_BINDING"/>
    <property type="match status" value="1"/>
</dbReference>
<comment type="catalytic activity">
    <reaction evidence="8">
        <text>12-hydroxy-(5Z,8Z,10E,14Z)-eicosatetraenoate + ATP + CoA = 12-hydroxy-(5Z,8Z,10E,14Z)-eicosatetraenoyl-CoA + AMP + diphosphate</text>
        <dbReference type="Rhea" id="RHEA:52112"/>
        <dbReference type="ChEBI" id="CHEBI:30616"/>
        <dbReference type="ChEBI" id="CHEBI:33019"/>
        <dbReference type="ChEBI" id="CHEBI:57287"/>
        <dbReference type="ChEBI" id="CHEBI:90718"/>
        <dbReference type="ChEBI" id="CHEBI:136408"/>
        <dbReference type="ChEBI" id="CHEBI:456215"/>
    </reaction>
    <physiologicalReaction direction="left-to-right" evidence="8">
        <dbReference type="Rhea" id="RHEA:52113"/>
    </physiologicalReaction>
</comment>
<comment type="catalytic activity">
    <reaction evidence="12">
        <text>hexadecanoate + ATP + CoA = hexadecanoyl-CoA + AMP + diphosphate</text>
        <dbReference type="Rhea" id="RHEA:30751"/>
        <dbReference type="ChEBI" id="CHEBI:7896"/>
        <dbReference type="ChEBI" id="CHEBI:30616"/>
        <dbReference type="ChEBI" id="CHEBI:33019"/>
        <dbReference type="ChEBI" id="CHEBI:57287"/>
        <dbReference type="ChEBI" id="CHEBI:57379"/>
        <dbReference type="ChEBI" id="CHEBI:456215"/>
    </reaction>
    <physiologicalReaction direction="left-to-right" evidence="12">
        <dbReference type="Rhea" id="RHEA:30752"/>
    </physiologicalReaction>
</comment>
<accession>A0A158Q539</accession>
<dbReference type="EMBL" id="UYYG01001184">
    <property type="protein sequence ID" value="VDN59562.1"/>
    <property type="molecule type" value="Genomic_DNA"/>
</dbReference>
<comment type="catalytic activity">
    <reaction evidence="11">
        <text>(E)-hexadec-2-enoate + ATP + CoA = (2E)-hexadecenoyl-CoA + AMP + diphosphate</text>
        <dbReference type="Rhea" id="RHEA:36139"/>
        <dbReference type="ChEBI" id="CHEBI:30616"/>
        <dbReference type="ChEBI" id="CHEBI:33019"/>
        <dbReference type="ChEBI" id="CHEBI:57287"/>
        <dbReference type="ChEBI" id="CHEBI:61526"/>
        <dbReference type="ChEBI" id="CHEBI:72745"/>
        <dbReference type="ChEBI" id="CHEBI:456215"/>
    </reaction>
    <physiologicalReaction direction="left-to-right" evidence="11">
        <dbReference type="Rhea" id="RHEA:36140"/>
    </physiologicalReaction>
</comment>
<reference evidence="15 17" key="2">
    <citation type="submission" date="2018-11" db="EMBL/GenBank/DDBJ databases">
        <authorList>
            <consortium name="Pathogen Informatics"/>
        </authorList>
    </citation>
    <scope>NUCLEOTIDE SEQUENCE [LARGE SCALE GENOMIC DNA]</scope>
</reference>
<keyword evidence="3 13" id="KW-0547">Nucleotide-binding</keyword>
<dbReference type="Gene3D" id="3.40.50.12780">
    <property type="entry name" value="N-terminal domain of ligase-like"/>
    <property type="match status" value="1"/>
</dbReference>
<keyword evidence="17" id="KW-1185">Reference proteome</keyword>
<evidence type="ECO:0000256" key="12">
    <source>
        <dbReference type="ARBA" id="ARBA00049139"/>
    </source>
</evidence>
<comment type="function">
    <text evidence="13">Catalyzes the conversion of long-chain fatty acids to their active form acyl-CoAs for both synthesis of cellular lipids, and degradation via beta-oxidation.</text>
</comment>
<comment type="catalytic activity">
    <reaction evidence="7">
        <text>a long-chain fatty acid + ATP + CoA = a long-chain fatty acyl-CoA + AMP + diphosphate</text>
        <dbReference type="Rhea" id="RHEA:15421"/>
        <dbReference type="ChEBI" id="CHEBI:30616"/>
        <dbReference type="ChEBI" id="CHEBI:33019"/>
        <dbReference type="ChEBI" id="CHEBI:57287"/>
        <dbReference type="ChEBI" id="CHEBI:57560"/>
        <dbReference type="ChEBI" id="CHEBI:83139"/>
        <dbReference type="ChEBI" id="CHEBI:456215"/>
        <dbReference type="EC" id="6.2.1.3"/>
    </reaction>
    <physiologicalReaction direction="left-to-right" evidence="7">
        <dbReference type="Rhea" id="RHEA:15422"/>
    </physiologicalReaction>
</comment>
<evidence type="ECO:0000256" key="9">
    <source>
        <dbReference type="ARBA" id="ARBA00024532"/>
    </source>
</evidence>
<dbReference type="CDD" id="cd05927">
    <property type="entry name" value="LC-FACS_euk"/>
    <property type="match status" value="1"/>
</dbReference>
<protein>
    <recommendedName>
        <fullName evidence="13">Long-chain-fatty-acid--CoA ligase</fullName>
        <ecNumber evidence="13">6.2.1.3</ecNumber>
    </recommendedName>
</protein>
<dbReference type="InterPro" id="IPR042099">
    <property type="entry name" value="ANL_N_sf"/>
</dbReference>
<keyword evidence="5 13" id="KW-0067">ATP-binding</keyword>
<sequence>MTDNEGVYRCGYLVDSESPVEQISPDITTLHEIFMRGLKISGDGPCLWRRLSAKQPYHSMKYSEVLEQSRKFGSTLIGKLNHKAGNETRIGIYSKNCVEWFLTAMACIQYSMVIVPLYDTLGPEAVKFIIEHCELSSIVVSDSEKAKKLLSANIECVKNIILIDTTNIGEVINLVTGQVKVNIYAFQDLVSQGDEYSSEIVLPKPDDIYIICFTSGTTGSPKGVILTHRNLNANISAYHFMLKTFLPDLVTPHQVEISYLPLAHIAEQLGHWCMFVIGGSVGYYSGNIMELSNDMQDLRPTVFPSVPRVLNRLYDRIQETVKHKNFLARAIFRLAYQQKLSLLKKGITTTDSIWDWIVFSKIQKLLGGRVQLVGVGSAPISVKVLEACRVVFGFILVEAYGQTECGGIATTTWPDEKNGGHCGSPFGCTLLKLADVPELDYYADKGKGEIMVKGSHVAQGYFKDPEKTAELFDDQGFLHTGDIGEILPNGTIKLIDRKKNIFKLAQGEYVAPDKIESVYSCAPCVQQIFVDGDSLERFLVAIVVPVESMMKNWFRENFGDSEKPYKEILTMKEAKDYVLNELQKIGKENNLNSIEQVKAVHLTCEAFSMENGLLTPTMKIKRAQLRKLYRQKINDLYKTFACKNVGF</sequence>
<dbReference type="GO" id="GO:0016020">
    <property type="term" value="C:membrane"/>
    <property type="evidence" value="ECO:0007669"/>
    <property type="project" value="TreeGrafter"/>
</dbReference>
<name>A0A158Q539_DRAME</name>
<keyword evidence="2 13" id="KW-0436">Ligase</keyword>
<evidence type="ECO:0000313" key="17">
    <source>
        <dbReference type="Proteomes" id="UP000274756"/>
    </source>
</evidence>
<dbReference type="PANTHER" id="PTHR43272:SF43">
    <property type="entry name" value="LONG-CHAIN-FATTY-ACID--COA LIGASE"/>
    <property type="match status" value="1"/>
</dbReference>
<keyword evidence="13" id="KW-0443">Lipid metabolism</keyword>
<dbReference type="GO" id="GO:0047676">
    <property type="term" value="F:arachidonate-CoA ligase activity"/>
    <property type="evidence" value="ECO:0007669"/>
    <property type="project" value="UniProtKB-EC"/>
</dbReference>
<dbReference type="InterPro" id="IPR045311">
    <property type="entry name" value="LC-FACS_euk"/>
</dbReference>
<gene>
    <name evidence="15" type="ORF">DME_LOCUS9535</name>
</gene>
<comment type="catalytic activity">
    <reaction evidence="6">
        <text>5-hydroxy-(6E,8Z,11Z,14Z)-eicosatetraenoate + ATP + CoA = 5-hydroxy-(6E,8Z,11Z,14Z)-eicosatetraenoyl-CoA + AMP + diphosphate</text>
        <dbReference type="Rhea" id="RHEA:52108"/>
        <dbReference type="ChEBI" id="CHEBI:30616"/>
        <dbReference type="ChEBI" id="CHEBI:33019"/>
        <dbReference type="ChEBI" id="CHEBI:57287"/>
        <dbReference type="ChEBI" id="CHEBI:65341"/>
        <dbReference type="ChEBI" id="CHEBI:136407"/>
        <dbReference type="ChEBI" id="CHEBI:456215"/>
    </reaction>
    <physiologicalReaction direction="left-to-right" evidence="6">
        <dbReference type="Rhea" id="RHEA:52109"/>
    </physiologicalReaction>
</comment>
<evidence type="ECO:0000256" key="8">
    <source>
        <dbReference type="ARBA" id="ARBA00024495"/>
    </source>
</evidence>
<evidence type="ECO:0000256" key="13">
    <source>
        <dbReference type="RuleBase" id="RU369030"/>
    </source>
</evidence>
<dbReference type="Pfam" id="PF00501">
    <property type="entry name" value="AMP-binding"/>
    <property type="match status" value="1"/>
</dbReference>
<evidence type="ECO:0000256" key="6">
    <source>
        <dbReference type="ARBA" id="ARBA00024469"/>
    </source>
</evidence>
<evidence type="ECO:0000256" key="7">
    <source>
        <dbReference type="ARBA" id="ARBA00024484"/>
    </source>
</evidence>
<evidence type="ECO:0000259" key="14">
    <source>
        <dbReference type="Pfam" id="PF00501"/>
    </source>
</evidence>
<evidence type="ECO:0000256" key="1">
    <source>
        <dbReference type="ARBA" id="ARBA00006432"/>
    </source>
</evidence>
<comment type="catalytic activity">
    <reaction evidence="9">
        <text>15-hydroxy-(5Z,8Z,11Z,13E)-eicosatetraenoate + ATP + CoA = 15-hydroxy-(5Z,8Z,11Z,13E)-eicosatetraenoyl-CoA + AMP + diphosphate</text>
        <dbReference type="Rhea" id="RHEA:52116"/>
        <dbReference type="ChEBI" id="CHEBI:30616"/>
        <dbReference type="ChEBI" id="CHEBI:33019"/>
        <dbReference type="ChEBI" id="CHEBI:57287"/>
        <dbReference type="ChEBI" id="CHEBI:78832"/>
        <dbReference type="ChEBI" id="CHEBI:136409"/>
        <dbReference type="ChEBI" id="CHEBI:456215"/>
    </reaction>
    <physiologicalReaction direction="left-to-right" evidence="9">
        <dbReference type="Rhea" id="RHEA:52117"/>
    </physiologicalReaction>
</comment>
<evidence type="ECO:0000313" key="18">
    <source>
        <dbReference type="WBParaSite" id="DME_0000642401-mRNA-1"/>
    </source>
</evidence>
<dbReference type="EC" id="6.2.1.3" evidence="13"/>
<evidence type="ECO:0000313" key="16">
    <source>
        <dbReference type="Proteomes" id="UP000038040"/>
    </source>
</evidence>
<dbReference type="GO" id="GO:0005783">
    <property type="term" value="C:endoplasmic reticulum"/>
    <property type="evidence" value="ECO:0007669"/>
    <property type="project" value="TreeGrafter"/>
</dbReference>
<comment type="catalytic activity">
    <reaction evidence="10">
        <text>(5Z,8Z,11Z,14Z)-eicosatetraenoate + ATP + CoA = (5Z,8Z,11Z,14Z)-eicosatetraenoyl-CoA + AMP + diphosphate</text>
        <dbReference type="Rhea" id="RHEA:19713"/>
        <dbReference type="ChEBI" id="CHEBI:30616"/>
        <dbReference type="ChEBI" id="CHEBI:32395"/>
        <dbReference type="ChEBI" id="CHEBI:33019"/>
        <dbReference type="ChEBI" id="CHEBI:57287"/>
        <dbReference type="ChEBI" id="CHEBI:57368"/>
        <dbReference type="ChEBI" id="CHEBI:456215"/>
        <dbReference type="EC" id="6.2.1.15"/>
    </reaction>
    <physiologicalReaction direction="left-to-right" evidence="10">
        <dbReference type="Rhea" id="RHEA:19714"/>
    </physiologicalReaction>
</comment>